<evidence type="ECO:0000256" key="2">
    <source>
        <dbReference type="SAM" id="SignalP"/>
    </source>
</evidence>
<sequence>MCACTRLCLCVCVCVRCCYIWCSQLVCLPAYVCLCMCMHAYICLLCEYVSYSKHCMMITVNVCVSVCICLCTCVHMEWVNMTPGGKHTEKIGHPRPYGSQDIHRKLCLPYPPFGGSSTWGRLQIKTKNDGSMLSMWGYMPTK</sequence>
<keyword evidence="1" id="KW-0472">Membrane</keyword>
<organism evidence="3 4">
    <name type="scientific">Alosa alosa</name>
    <name type="common">allis shad</name>
    <dbReference type="NCBI Taxonomy" id="278164"/>
    <lineage>
        <taxon>Eukaryota</taxon>
        <taxon>Metazoa</taxon>
        <taxon>Chordata</taxon>
        <taxon>Craniata</taxon>
        <taxon>Vertebrata</taxon>
        <taxon>Euteleostomi</taxon>
        <taxon>Actinopterygii</taxon>
        <taxon>Neopterygii</taxon>
        <taxon>Teleostei</taxon>
        <taxon>Clupei</taxon>
        <taxon>Clupeiformes</taxon>
        <taxon>Clupeoidei</taxon>
        <taxon>Clupeidae</taxon>
        <taxon>Alosa</taxon>
    </lineage>
</organism>
<reference evidence="3" key="1">
    <citation type="submission" date="2020-10" db="EMBL/GenBank/DDBJ databases">
        <title>Chromosome-scale genome assembly of the Allis shad, Alosa alosa.</title>
        <authorList>
            <person name="Margot Z."/>
            <person name="Christophe K."/>
            <person name="Cabau C."/>
            <person name="Louis A."/>
            <person name="Berthelot C."/>
            <person name="Parey E."/>
            <person name="Roest Crollius H."/>
            <person name="Montfort J."/>
            <person name="Robinson-Rechavi M."/>
            <person name="Bucao C."/>
            <person name="Bouchez O."/>
            <person name="Gislard M."/>
            <person name="Lluch J."/>
            <person name="Milhes M."/>
            <person name="Lampietro C."/>
            <person name="Lopez Roques C."/>
            <person name="Donnadieu C."/>
            <person name="Braasch I."/>
            <person name="Desvignes T."/>
            <person name="Postlethwait J."/>
            <person name="Bobe J."/>
            <person name="Guiguen Y."/>
        </authorList>
    </citation>
    <scope>NUCLEOTIDE SEQUENCE</scope>
    <source>
        <strain evidence="3">M-15738</strain>
        <tissue evidence="3">Blood</tissue>
    </source>
</reference>
<keyword evidence="1" id="KW-1133">Transmembrane helix</keyword>
<feature type="non-terminal residue" evidence="3">
    <location>
        <position position="142"/>
    </location>
</feature>
<feature type="transmembrane region" description="Helical" evidence="1">
    <location>
        <begin position="58"/>
        <end position="78"/>
    </location>
</feature>
<comment type="caution">
    <text evidence="3">The sequence shown here is derived from an EMBL/GenBank/DDBJ whole genome shotgun (WGS) entry which is preliminary data.</text>
</comment>
<keyword evidence="2" id="KW-0732">Signal</keyword>
<evidence type="ECO:0000256" key="1">
    <source>
        <dbReference type="SAM" id="Phobius"/>
    </source>
</evidence>
<evidence type="ECO:0008006" key="5">
    <source>
        <dbReference type="Google" id="ProtNLM"/>
    </source>
</evidence>
<dbReference type="Proteomes" id="UP000823561">
    <property type="component" value="Chromosome 9"/>
</dbReference>
<feature type="signal peptide" evidence="2">
    <location>
        <begin position="1"/>
        <end position="22"/>
    </location>
</feature>
<feature type="chain" id="PRO_5043338703" description="Secreted protein" evidence="2">
    <location>
        <begin position="23"/>
        <end position="142"/>
    </location>
</feature>
<proteinExistence type="predicted"/>
<evidence type="ECO:0000313" key="3">
    <source>
        <dbReference type="EMBL" id="KAG5276001.1"/>
    </source>
</evidence>
<feature type="transmembrane region" description="Helical" evidence="1">
    <location>
        <begin position="28"/>
        <end position="46"/>
    </location>
</feature>
<gene>
    <name evidence="3" type="ORF">AALO_G00126840</name>
</gene>
<dbReference type="EMBL" id="JADWDJ010000009">
    <property type="protein sequence ID" value="KAG5276001.1"/>
    <property type="molecule type" value="Genomic_DNA"/>
</dbReference>
<name>A0AAV6GQB3_9TELE</name>
<evidence type="ECO:0000313" key="4">
    <source>
        <dbReference type="Proteomes" id="UP000823561"/>
    </source>
</evidence>
<accession>A0AAV6GQB3</accession>
<keyword evidence="1" id="KW-0812">Transmembrane</keyword>
<protein>
    <recommendedName>
        <fullName evidence="5">Secreted protein</fullName>
    </recommendedName>
</protein>
<keyword evidence="4" id="KW-1185">Reference proteome</keyword>
<dbReference type="AlphaFoldDB" id="A0AAV6GQB3"/>